<comment type="caution">
    <text evidence="2">The sequence shown here is derived from an EMBL/GenBank/DDBJ whole genome shotgun (WGS) entry which is preliminary data.</text>
</comment>
<organism evidence="2 3">
    <name type="scientific">Faecalibacterium prausnitzii</name>
    <dbReference type="NCBI Taxonomy" id="853"/>
    <lineage>
        <taxon>Bacteria</taxon>
        <taxon>Bacillati</taxon>
        <taxon>Bacillota</taxon>
        <taxon>Clostridia</taxon>
        <taxon>Eubacteriales</taxon>
        <taxon>Oscillospiraceae</taxon>
        <taxon>Faecalibacterium</taxon>
    </lineage>
</organism>
<feature type="transmembrane region" description="Helical" evidence="1">
    <location>
        <begin position="279"/>
        <end position="299"/>
    </location>
</feature>
<dbReference type="Proteomes" id="UP000461506">
    <property type="component" value="Unassembled WGS sequence"/>
</dbReference>
<keyword evidence="1" id="KW-0472">Membrane</keyword>
<gene>
    <name evidence="2" type="ORF">GKD95_00920</name>
</gene>
<dbReference type="AlphaFoldDB" id="A0A844DKG5"/>
<feature type="transmembrane region" description="Helical" evidence="1">
    <location>
        <begin position="481"/>
        <end position="500"/>
    </location>
</feature>
<proteinExistence type="predicted"/>
<dbReference type="RefSeq" id="WP_154276180.1">
    <property type="nucleotide sequence ID" value="NZ_WKQN01000001.1"/>
</dbReference>
<protein>
    <recommendedName>
        <fullName evidence="4">Phage tail tape measure protein</fullName>
    </recommendedName>
</protein>
<reference evidence="2 3" key="1">
    <citation type="journal article" date="2019" name="Nat. Med.">
        <title>A library of human gut bacterial isolates paired with longitudinal multiomics data enables mechanistic microbiome research.</title>
        <authorList>
            <person name="Poyet M."/>
            <person name="Groussin M."/>
            <person name="Gibbons S.M."/>
            <person name="Avila-Pacheco J."/>
            <person name="Jiang X."/>
            <person name="Kearney S.M."/>
            <person name="Perrotta A.R."/>
            <person name="Berdy B."/>
            <person name="Zhao S."/>
            <person name="Lieberman T.D."/>
            <person name="Swanson P.K."/>
            <person name="Smith M."/>
            <person name="Roesemann S."/>
            <person name="Alexander J.E."/>
            <person name="Rich S.A."/>
            <person name="Livny J."/>
            <person name="Vlamakis H."/>
            <person name="Clish C."/>
            <person name="Bullock K."/>
            <person name="Deik A."/>
            <person name="Scott J."/>
            <person name="Pierce K.A."/>
            <person name="Xavier R.J."/>
            <person name="Alm E.J."/>
        </authorList>
    </citation>
    <scope>NUCLEOTIDE SEQUENCE [LARGE SCALE GENOMIC DNA]</scope>
    <source>
        <strain evidence="2 3">BIOML-A1</strain>
    </source>
</reference>
<name>A0A844DKG5_9FIRM</name>
<dbReference type="Gene3D" id="1.20.120.20">
    <property type="entry name" value="Apolipoprotein"/>
    <property type="match status" value="1"/>
</dbReference>
<evidence type="ECO:0000256" key="1">
    <source>
        <dbReference type="SAM" id="Phobius"/>
    </source>
</evidence>
<sequence length="724" mass="76764">MTIRDIGILFGYKVDQASEQKVEGSIKSLKSMASKVLGAVGITLSVAGIKSAIDGCVEVASSIKEMQNKFDVVFGDMRNEVDKWAQEYSDAIGRNKNDIKTYLADQQNLLVGFGMTRQAGAEMAEQMTSLALDLASFGNMDETASVNAMTKAVMGESEAAKTLGAVLNDSTRAQAMATLGLKGTYDKLDQLTKMQVNYQAILQQSPDAIGDCQRSLDSYESTKKRYIAKLKEIKTIVGQFFLPTYQKILSIGAKGLTMIRDWLQKLTDLTDKLGGSQRVLSVLAAAFTAMLVAMNLKKIGAAINGFTKLARAIGLGHGKALAFFAVFLLLALVIEDFISFMRGDKSLLGTMLERAGVDCEKLRQNIVGVWTKIKQAIGYIGEGIRNVVVPIFEGIRTAAVVAFEEIQKAVAKVAPGIAQFFKELSSGKVDKKKWTDIGESIGRIAVGVMAVIAAVKGISAIFGVITTVISVVKAVISVIKLAFVVVKSIITVIKVVGAVISVLASAFGPVILAIAAAIAIGVLLWKNWDKIREAAGNLLEGIKATIGNVRDAIVTGIQAAIDWITSLPAEALKWGSDIIDGIVSGIQSAVGRVGEAVKGVADKIKSFLGFSEPEDGPLSDFHTYMPDMIDLMASGITSGKKKVKDALEGMTGEMSVIAKANVVSKATGRGATGGTTGGRTVTQNVNINNQFNGDRAGQQKSSEAMDKAAGDATGEMARALAFAK</sequence>
<evidence type="ECO:0000313" key="3">
    <source>
        <dbReference type="Proteomes" id="UP000461506"/>
    </source>
</evidence>
<evidence type="ECO:0008006" key="4">
    <source>
        <dbReference type="Google" id="ProtNLM"/>
    </source>
</evidence>
<evidence type="ECO:0000313" key="2">
    <source>
        <dbReference type="EMBL" id="MSC61932.1"/>
    </source>
</evidence>
<keyword evidence="1" id="KW-0812">Transmembrane</keyword>
<dbReference type="EMBL" id="WKQN01000001">
    <property type="protein sequence ID" value="MSC61932.1"/>
    <property type="molecule type" value="Genomic_DNA"/>
</dbReference>
<feature type="transmembrane region" description="Helical" evidence="1">
    <location>
        <begin position="506"/>
        <end position="525"/>
    </location>
</feature>
<feature type="transmembrane region" description="Helical" evidence="1">
    <location>
        <begin position="320"/>
        <end position="341"/>
    </location>
</feature>
<accession>A0A844DKG5</accession>
<feature type="transmembrane region" description="Helical" evidence="1">
    <location>
        <begin position="444"/>
        <end position="469"/>
    </location>
</feature>
<keyword evidence="1" id="KW-1133">Transmembrane helix</keyword>